<sequence length="60" mass="5979">MLTCITGTSACLSILGAEAGGGAGGWCLKCSFEGGGRWFGPSGCGCAVVVWCGMVFWLVG</sequence>
<gene>
    <name evidence="2" type="ORF">L873DRAFT_1804592</name>
</gene>
<keyword evidence="1" id="KW-1133">Transmembrane helix</keyword>
<reference evidence="2 3" key="1">
    <citation type="journal article" date="2018" name="Nat. Ecol. Evol.">
        <title>Pezizomycetes genomes reveal the molecular basis of ectomycorrhizal truffle lifestyle.</title>
        <authorList>
            <person name="Murat C."/>
            <person name="Payen T."/>
            <person name="Noel B."/>
            <person name="Kuo A."/>
            <person name="Morin E."/>
            <person name="Chen J."/>
            <person name="Kohler A."/>
            <person name="Krizsan K."/>
            <person name="Balestrini R."/>
            <person name="Da Silva C."/>
            <person name="Montanini B."/>
            <person name="Hainaut M."/>
            <person name="Levati E."/>
            <person name="Barry K.W."/>
            <person name="Belfiori B."/>
            <person name="Cichocki N."/>
            <person name="Clum A."/>
            <person name="Dockter R.B."/>
            <person name="Fauchery L."/>
            <person name="Guy J."/>
            <person name="Iotti M."/>
            <person name="Le Tacon F."/>
            <person name="Lindquist E.A."/>
            <person name="Lipzen A."/>
            <person name="Malagnac F."/>
            <person name="Mello A."/>
            <person name="Molinier V."/>
            <person name="Miyauchi S."/>
            <person name="Poulain J."/>
            <person name="Riccioni C."/>
            <person name="Rubini A."/>
            <person name="Sitrit Y."/>
            <person name="Splivallo R."/>
            <person name="Traeger S."/>
            <person name="Wang M."/>
            <person name="Zifcakova L."/>
            <person name="Wipf D."/>
            <person name="Zambonelli A."/>
            <person name="Paolocci F."/>
            <person name="Nowrousian M."/>
            <person name="Ottonello S."/>
            <person name="Baldrian P."/>
            <person name="Spatafora J.W."/>
            <person name="Henrissat B."/>
            <person name="Nagy L.G."/>
            <person name="Aury J.M."/>
            <person name="Wincker P."/>
            <person name="Grigoriev I.V."/>
            <person name="Bonfante P."/>
            <person name="Martin F.M."/>
        </authorList>
    </citation>
    <scope>NUCLEOTIDE SEQUENCE [LARGE SCALE GENOMIC DNA]</scope>
    <source>
        <strain evidence="2 3">120613-1</strain>
    </source>
</reference>
<organism evidence="2 3">
    <name type="scientific">Choiromyces venosus 120613-1</name>
    <dbReference type="NCBI Taxonomy" id="1336337"/>
    <lineage>
        <taxon>Eukaryota</taxon>
        <taxon>Fungi</taxon>
        <taxon>Dikarya</taxon>
        <taxon>Ascomycota</taxon>
        <taxon>Pezizomycotina</taxon>
        <taxon>Pezizomycetes</taxon>
        <taxon>Pezizales</taxon>
        <taxon>Tuberaceae</taxon>
        <taxon>Choiromyces</taxon>
    </lineage>
</organism>
<evidence type="ECO:0000313" key="3">
    <source>
        <dbReference type="Proteomes" id="UP000276215"/>
    </source>
</evidence>
<keyword evidence="1" id="KW-0472">Membrane</keyword>
<proteinExistence type="predicted"/>
<dbReference type="EMBL" id="ML120377">
    <property type="protein sequence ID" value="RPB00835.1"/>
    <property type="molecule type" value="Genomic_DNA"/>
</dbReference>
<protein>
    <submittedName>
        <fullName evidence="2">Uncharacterized protein</fullName>
    </submittedName>
</protein>
<dbReference type="Proteomes" id="UP000276215">
    <property type="component" value="Unassembled WGS sequence"/>
</dbReference>
<accession>A0A3N4K4J1</accession>
<dbReference type="AlphaFoldDB" id="A0A3N4K4J1"/>
<evidence type="ECO:0000313" key="2">
    <source>
        <dbReference type="EMBL" id="RPB00835.1"/>
    </source>
</evidence>
<name>A0A3N4K4J1_9PEZI</name>
<evidence type="ECO:0000256" key="1">
    <source>
        <dbReference type="SAM" id="Phobius"/>
    </source>
</evidence>
<keyword evidence="1" id="KW-0812">Transmembrane</keyword>
<feature type="transmembrane region" description="Helical" evidence="1">
    <location>
        <begin position="38"/>
        <end position="59"/>
    </location>
</feature>
<keyword evidence="3" id="KW-1185">Reference proteome</keyword>